<dbReference type="InterPro" id="IPR011032">
    <property type="entry name" value="GroES-like_sf"/>
</dbReference>
<proteinExistence type="predicted"/>
<protein>
    <submittedName>
        <fullName evidence="4">NADP-dependent oxidoreductase</fullName>
    </submittedName>
</protein>
<dbReference type="GO" id="GO:0003960">
    <property type="term" value="F:quinone reductase (NADPH) activity"/>
    <property type="evidence" value="ECO:0007669"/>
    <property type="project" value="TreeGrafter"/>
</dbReference>
<keyword evidence="1" id="KW-0521">NADP</keyword>
<reference evidence="4 5" key="1">
    <citation type="submission" date="2020-04" db="EMBL/GenBank/DDBJ databases">
        <title>MicrobeNet Type strains.</title>
        <authorList>
            <person name="Nicholson A.C."/>
        </authorList>
    </citation>
    <scope>NUCLEOTIDE SEQUENCE [LARGE SCALE GENOMIC DNA]</scope>
    <source>
        <strain evidence="4 5">DSM 44956</strain>
    </source>
</reference>
<comment type="caution">
    <text evidence="4">The sequence shown here is derived from an EMBL/GenBank/DDBJ whole genome shotgun (WGS) entry which is preliminary data.</text>
</comment>
<dbReference type="Pfam" id="PF08240">
    <property type="entry name" value="ADH_N"/>
    <property type="match status" value="1"/>
</dbReference>
<organism evidence="4 5">
    <name type="scientific">Nocardia gamkensis</name>
    <dbReference type="NCBI Taxonomy" id="352869"/>
    <lineage>
        <taxon>Bacteria</taxon>
        <taxon>Bacillati</taxon>
        <taxon>Actinomycetota</taxon>
        <taxon>Actinomycetes</taxon>
        <taxon>Mycobacteriales</taxon>
        <taxon>Nocardiaceae</taxon>
        <taxon>Nocardia</taxon>
    </lineage>
</organism>
<evidence type="ECO:0000313" key="4">
    <source>
        <dbReference type="EMBL" id="NKY29492.1"/>
    </source>
</evidence>
<dbReference type="GO" id="GO:0035925">
    <property type="term" value="F:mRNA 3'-UTR AU-rich region binding"/>
    <property type="evidence" value="ECO:0007669"/>
    <property type="project" value="TreeGrafter"/>
</dbReference>
<evidence type="ECO:0000256" key="1">
    <source>
        <dbReference type="ARBA" id="ARBA00022857"/>
    </source>
</evidence>
<sequence length="310" mass="31040">MRAVVVHRPGPEAEVEIVEVPTPQPGPGAIRIAVAAATVNPVDLMVRAGVGGTPFAAPRDRWGVGWDVAGTVDALGAGVTGFTVGQAVIGISDRLDVSLGAQADYVVLEAGNVAPAPVSVPPVQAATIPLNGLTAIQALDALDLTSTDTLLVTGAAGAVGGFAVELAAARGVRVIASASPADEGTVRALGATDFVPRHAALPDAVRALVPGGVDAALDAAALGPTTLAAVRGGGRFVSISVPNTPIPLRATVVRTVLVRADRAQLDQLVAHVDAGELTLRVAETLPLTSVEAAHKRLASGGLRGRLVLIP</sequence>
<gene>
    <name evidence="4" type="ORF">HGB38_25215</name>
</gene>
<dbReference type="Gene3D" id="3.40.50.720">
    <property type="entry name" value="NAD(P)-binding Rossmann-like Domain"/>
    <property type="match status" value="1"/>
</dbReference>
<dbReference type="SUPFAM" id="SSF50129">
    <property type="entry name" value="GroES-like"/>
    <property type="match status" value="1"/>
</dbReference>
<evidence type="ECO:0000259" key="3">
    <source>
        <dbReference type="SMART" id="SM00829"/>
    </source>
</evidence>
<dbReference type="RefSeq" id="WP_062974980.1">
    <property type="nucleotide sequence ID" value="NZ_JAAXOS010000013.1"/>
</dbReference>
<dbReference type="GO" id="GO:0070402">
    <property type="term" value="F:NADPH binding"/>
    <property type="evidence" value="ECO:0007669"/>
    <property type="project" value="TreeGrafter"/>
</dbReference>
<dbReference type="PANTHER" id="PTHR48106">
    <property type="entry name" value="QUINONE OXIDOREDUCTASE PIG3-RELATED"/>
    <property type="match status" value="1"/>
</dbReference>
<dbReference type="EMBL" id="JAAXOS010000013">
    <property type="protein sequence ID" value="NKY29492.1"/>
    <property type="molecule type" value="Genomic_DNA"/>
</dbReference>
<name>A0A7X6L8A3_9NOCA</name>
<evidence type="ECO:0000256" key="2">
    <source>
        <dbReference type="ARBA" id="ARBA00023002"/>
    </source>
</evidence>
<dbReference type="Pfam" id="PF13602">
    <property type="entry name" value="ADH_zinc_N_2"/>
    <property type="match status" value="1"/>
</dbReference>
<dbReference type="SUPFAM" id="SSF51735">
    <property type="entry name" value="NAD(P)-binding Rossmann-fold domains"/>
    <property type="match status" value="1"/>
</dbReference>
<keyword evidence="2" id="KW-0560">Oxidoreductase</keyword>
<dbReference type="InterPro" id="IPR020843">
    <property type="entry name" value="ER"/>
</dbReference>
<dbReference type="GO" id="GO:0005829">
    <property type="term" value="C:cytosol"/>
    <property type="evidence" value="ECO:0007669"/>
    <property type="project" value="TreeGrafter"/>
</dbReference>
<feature type="domain" description="Enoyl reductase (ER)" evidence="3">
    <location>
        <begin position="10"/>
        <end position="308"/>
    </location>
</feature>
<dbReference type="InterPro" id="IPR013154">
    <property type="entry name" value="ADH-like_N"/>
</dbReference>
<accession>A0A7X6L8A3</accession>
<dbReference type="InterPro" id="IPR036291">
    <property type="entry name" value="NAD(P)-bd_dom_sf"/>
</dbReference>
<dbReference type="CDD" id="cd05289">
    <property type="entry name" value="MDR_like_2"/>
    <property type="match status" value="1"/>
</dbReference>
<keyword evidence="5" id="KW-1185">Reference proteome</keyword>
<dbReference type="Proteomes" id="UP000540698">
    <property type="component" value="Unassembled WGS sequence"/>
</dbReference>
<dbReference type="Gene3D" id="3.90.180.10">
    <property type="entry name" value="Medium-chain alcohol dehydrogenases, catalytic domain"/>
    <property type="match status" value="1"/>
</dbReference>
<dbReference type="SMART" id="SM00829">
    <property type="entry name" value="PKS_ER"/>
    <property type="match status" value="1"/>
</dbReference>
<dbReference type="AlphaFoldDB" id="A0A7X6L8A3"/>
<dbReference type="PANTHER" id="PTHR48106:SF13">
    <property type="entry name" value="QUINONE OXIDOREDUCTASE-RELATED"/>
    <property type="match status" value="1"/>
</dbReference>
<evidence type="ECO:0000313" key="5">
    <source>
        <dbReference type="Proteomes" id="UP000540698"/>
    </source>
</evidence>